<evidence type="ECO:0000313" key="2">
    <source>
        <dbReference type="Proteomes" id="UP001589535"/>
    </source>
</evidence>
<comment type="caution">
    <text evidence="1">The sequence shown here is derived from an EMBL/GenBank/DDBJ whole genome shotgun (WGS) entry which is preliminary data.</text>
</comment>
<evidence type="ECO:0000313" key="1">
    <source>
        <dbReference type="EMBL" id="MFB9690182.1"/>
    </source>
</evidence>
<sequence length="124" mass="12805">MSWKRAVAGAVVVVLLAAGAAFLPWTANHFGYALPGEDGLPYRIHHAGRDYHSSATCAGAGWCETAPCVPRDEPSLTQVGEVATLFGAAHPVFTARPVPEGTPLTVLVRAGPGCFVGYALMGGS</sequence>
<evidence type="ECO:0008006" key="3">
    <source>
        <dbReference type="Google" id="ProtNLM"/>
    </source>
</evidence>
<dbReference type="RefSeq" id="WP_378205159.1">
    <property type="nucleotide sequence ID" value="NZ_JBHMBK010000048.1"/>
</dbReference>
<dbReference type="EMBL" id="JBHMBK010000048">
    <property type="protein sequence ID" value="MFB9690182.1"/>
    <property type="molecule type" value="Genomic_DNA"/>
</dbReference>
<reference evidence="1 2" key="1">
    <citation type="submission" date="2024-09" db="EMBL/GenBank/DDBJ databases">
        <authorList>
            <person name="Sun Q."/>
            <person name="Mori K."/>
        </authorList>
    </citation>
    <scope>NUCLEOTIDE SEQUENCE [LARGE SCALE GENOMIC DNA]</scope>
    <source>
        <strain evidence="1 2">JCM 13852</strain>
    </source>
</reference>
<accession>A0ABV5UFX9</accession>
<proteinExistence type="predicted"/>
<dbReference type="Proteomes" id="UP001589535">
    <property type="component" value="Unassembled WGS sequence"/>
</dbReference>
<name>A0ABV5UFX9_9PSEU</name>
<organism evidence="1 2">
    <name type="scientific">Amycolatopsis plumensis</name>
    <dbReference type="NCBI Taxonomy" id="236508"/>
    <lineage>
        <taxon>Bacteria</taxon>
        <taxon>Bacillati</taxon>
        <taxon>Actinomycetota</taxon>
        <taxon>Actinomycetes</taxon>
        <taxon>Pseudonocardiales</taxon>
        <taxon>Pseudonocardiaceae</taxon>
        <taxon>Amycolatopsis</taxon>
    </lineage>
</organism>
<keyword evidence="2" id="KW-1185">Reference proteome</keyword>
<gene>
    <name evidence="1" type="ORF">ACFFTO_38915</name>
</gene>
<protein>
    <recommendedName>
        <fullName evidence="3">Secreted protein</fullName>
    </recommendedName>
</protein>